<reference evidence="3" key="1">
    <citation type="journal article" date="2019" name="Int. J. Syst. Evol. Microbiol.">
        <title>The Global Catalogue of Microorganisms (GCM) 10K type strain sequencing project: providing services to taxonomists for standard genome sequencing and annotation.</title>
        <authorList>
            <consortium name="The Broad Institute Genomics Platform"/>
            <consortium name="The Broad Institute Genome Sequencing Center for Infectious Disease"/>
            <person name="Wu L."/>
            <person name="Ma J."/>
        </authorList>
    </citation>
    <scope>NUCLEOTIDE SEQUENCE [LARGE SCALE GENOMIC DNA]</scope>
    <source>
        <strain evidence="3">KCTC 42398</strain>
    </source>
</reference>
<keyword evidence="3" id="KW-1185">Reference proteome</keyword>
<dbReference type="Gene3D" id="3.40.50.2000">
    <property type="entry name" value="Glycogen Phosphorylase B"/>
    <property type="match status" value="2"/>
</dbReference>
<dbReference type="SUPFAM" id="SSF53756">
    <property type="entry name" value="UDP-Glycosyltransferase/glycogen phosphorylase"/>
    <property type="match status" value="1"/>
</dbReference>
<evidence type="ECO:0000313" key="3">
    <source>
        <dbReference type="Proteomes" id="UP001597476"/>
    </source>
</evidence>
<dbReference type="EMBL" id="JBHULY010000034">
    <property type="protein sequence ID" value="MFD2727425.1"/>
    <property type="molecule type" value="Genomic_DNA"/>
</dbReference>
<proteinExistence type="predicted"/>
<evidence type="ECO:0000313" key="2">
    <source>
        <dbReference type="EMBL" id="MFD2727425.1"/>
    </source>
</evidence>
<dbReference type="PANTHER" id="PTHR12526">
    <property type="entry name" value="GLYCOSYLTRANSFERASE"/>
    <property type="match status" value="1"/>
</dbReference>
<dbReference type="InterPro" id="IPR001296">
    <property type="entry name" value="Glyco_trans_1"/>
</dbReference>
<dbReference type="EC" id="2.4.-.-" evidence="2"/>
<dbReference type="GO" id="GO:0016757">
    <property type="term" value="F:glycosyltransferase activity"/>
    <property type="evidence" value="ECO:0007669"/>
    <property type="project" value="UniProtKB-KW"/>
</dbReference>
<keyword evidence="2" id="KW-0808">Transferase</keyword>
<dbReference type="Pfam" id="PF00534">
    <property type="entry name" value="Glycos_transf_1"/>
    <property type="match status" value="1"/>
</dbReference>
<organism evidence="2 3">
    <name type="scientific">Hyunsoonleella rubra</name>
    <dbReference type="NCBI Taxonomy" id="1737062"/>
    <lineage>
        <taxon>Bacteria</taxon>
        <taxon>Pseudomonadati</taxon>
        <taxon>Bacteroidota</taxon>
        <taxon>Flavobacteriia</taxon>
        <taxon>Flavobacteriales</taxon>
        <taxon>Flavobacteriaceae</taxon>
    </lineage>
</organism>
<gene>
    <name evidence="2" type="ORF">ACFSR8_14470</name>
</gene>
<dbReference type="Proteomes" id="UP001597476">
    <property type="component" value="Unassembled WGS sequence"/>
</dbReference>
<keyword evidence="2" id="KW-0328">Glycosyltransferase</keyword>
<accession>A0ABW5TFG0</accession>
<protein>
    <submittedName>
        <fullName evidence="2">Glycosyltransferase family 4 protein</fullName>
        <ecNumber evidence="2">2.4.-.-</ecNumber>
    </submittedName>
</protein>
<evidence type="ECO:0000259" key="1">
    <source>
        <dbReference type="Pfam" id="PF00534"/>
    </source>
</evidence>
<comment type="caution">
    <text evidence="2">The sequence shown here is derived from an EMBL/GenBank/DDBJ whole genome shotgun (WGS) entry which is preliminary data.</text>
</comment>
<dbReference type="PANTHER" id="PTHR12526:SF630">
    <property type="entry name" value="GLYCOSYLTRANSFERASE"/>
    <property type="match status" value="1"/>
</dbReference>
<name>A0ABW5TFG0_9FLAO</name>
<dbReference type="RefSeq" id="WP_380293266.1">
    <property type="nucleotide sequence ID" value="NZ_JBHULY010000034.1"/>
</dbReference>
<sequence>MQFLVITDAPTLLEEGRQTSYAPYVVEMDIWFNNTDQATIVSPTKYSSNLLTAAFKKQPKVISIPAIHFSSFMSSAFSVLRLPIVAFTLFRAMGRADHIHLRCPGTIGLLSCFVQILFPGKTKTVKYAGNWDPKSKQPLSYQLQKKILSNTFLSRNIKVLVYGKWEKQSRNIQPFFTASFKENEKEGWSERHYDGKLEFVFAGSLVSGKRPLLTIKIIEQLRHKGVEVRLDFYGDGPMKNEIHKYILDSNLQDAVAMHGNQPIAILKEKLKRAHFSILPSKSEGWPKALAEGMFFGSIPIGTTVSCVPYMLGFGERGILIEPNASSASDEIISHLSDSDKLKQMAKLASQWSQQFTLETFEQEIKKLLKGQ</sequence>
<dbReference type="CDD" id="cd03801">
    <property type="entry name" value="GT4_PimA-like"/>
    <property type="match status" value="1"/>
</dbReference>
<feature type="domain" description="Glycosyl transferase family 1" evidence="1">
    <location>
        <begin position="185"/>
        <end position="350"/>
    </location>
</feature>